<dbReference type="SUPFAM" id="SSF53448">
    <property type="entry name" value="Nucleotide-diphospho-sugar transferases"/>
    <property type="match status" value="1"/>
</dbReference>
<dbReference type="EMBL" id="QFYR01000002">
    <property type="protein sequence ID" value="RAK52633.1"/>
    <property type="molecule type" value="Genomic_DNA"/>
</dbReference>
<organism evidence="1 2">
    <name type="scientific">Phenylobacterium deserti</name>
    <dbReference type="NCBI Taxonomy" id="1914756"/>
    <lineage>
        <taxon>Bacteria</taxon>
        <taxon>Pseudomonadati</taxon>
        <taxon>Pseudomonadota</taxon>
        <taxon>Alphaproteobacteria</taxon>
        <taxon>Caulobacterales</taxon>
        <taxon>Caulobacteraceae</taxon>
        <taxon>Phenylobacterium</taxon>
    </lineage>
</organism>
<evidence type="ECO:0000313" key="2">
    <source>
        <dbReference type="Proteomes" id="UP000249725"/>
    </source>
</evidence>
<evidence type="ECO:0000313" key="1">
    <source>
        <dbReference type="EMBL" id="RAK52633.1"/>
    </source>
</evidence>
<dbReference type="InterPro" id="IPR029044">
    <property type="entry name" value="Nucleotide-diphossugar_trans"/>
</dbReference>
<sequence length="310" mass="34372">MKAPIALFAYRRADHLSRTLDALEACEGFADHDLHIYSDGPKNAAAVADVEAVRELLGFRKRPNMTVVAQEANRGLANSIISAVTALTDQYGSVIVVEDDLLLQPSALLWFQGALEKYSSSEQVMHVGGYQYSVPEFESQRSGSFQRFTTSWGWATWKRAWKHFDAQATGWEELDSDPLLERSFNAGGTFPFADMLRKQMRGGLDSWAIRWWWSVFKADGLAVMPPKSLVTNIGFDSSATHNSVGSAKALLSGPRPAVWDKPGPPDLPGAVELVPFAEQAFRRGLLRTNAMRNHKIKKGLAALGMRRFQT</sequence>
<dbReference type="OrthoDB" id="5180856at2"/>
<proteinExistence type="predicted"/>
<name>A0A328ACT9_9CAUL</name>
<keyword evidence="1" id="KW-0808">Transferase</keyword>
<keyword evidence="2" id="KW-1185">Reference proteome</keyword>
<dbReference type="Gene3D" id="3.90.550.10">
    <property type="entry name" value="Spore Coat Polysaccharide Biosynthesis Protein SpsA, Chain A"/>
    <property type="match status" value="1"/>
</dbReference>
<dbReference type="GO" id="GO:0016740">
    <property type="term" value="F:transferase activity"/>
    <property type="evidence" value="ECO:0007669"/>
    <property type="project" value="UniProtKB-KW"/>
</dbReference>
<comment type="caution">
    <text evidence="1">The sequence shown here is derived from an EMBL/GenBank/DDBJ whole genome shotgun (WGS) entry which is preliminary data.</text>
</comment>
<protein>
    <submittedName>
        <fullName evidence="1">Glycosyltransferase family 2 protein</fullName>
    </submittedName>
</protein>
<reference evidence="2" key="1">
    <citation type="submission" date="2018-05" db="EMBL/GenBank/DDBJ databases">
        <authorList>
            <person name="Li X."/>
        </authorList>
    </citation>
    <scope>NUCLEOTIDE SEQUENCE [LARGE SCALE GENOMIC DNA]</scope>
    <source>
        <strain evidence="2">YIM 73061</strain>
    </source>
</reference>
<dbReference type="Proteomes" id="UP000249725">
    <property type="component" value="Unassembled WGS sequence"/>
</dbReference>
<dbReference type="AlphaFoldDB" id="A0A328ACT9"/>
<gene>
    <name evidence="1" type="ORF">DJ018_10540</name>
</gene>
<dbReference type="RefSeq" id="WP_111514918.1">
    <property type="nucleotide sequence ID" value="NZ_QFYR01000002.1"/>
</dbReference>
<accession>A0A328ACT9</accession>